<name>A0A921MSW7_9BACT</name>
<reference evidence="1" key="2">
    <citation type="submission" date="2021-09" db="EMBL/GenBank/DDBJ databases">
        <authorList>
            <person name="Gilroy R."/>
        </authorList>
    </citation>
    <scope>NUCLEOTIDE SEQUENCE</scope>
    <source>
        <strain evidence="1">CHK121-7720</strain>
    </source>
</reference>
<comment type="caution">
    <text evidence="1">The sequence shown here is derived from an EMBL/GenBank/DDBJ whole genome shotgun (WGS) entry which is preliminary data.</text>
</comment>
<evidence type="ECO:0000313" key="2">
    <source>
        <dbReference type="Proteomes" id="UP000757103"/>
    </source>
</evidence>
<accession>A0A921MSW7</accession>
<proteinExistence type="predicted"/>
<sequence>MIPNDWLAVVSKPCKKEYMTEWVVEQMRRYPCLDELLSWVRGSGAEAFRAARCLEIVYERDRPLFLKYKSCFLSDWCQVTHRGVRRIYAHLLYRMLEQGEYLPAHEEAERWVQTLCAWSIEPEVKVSELVWYLTILNHLSGQVEWAGDMLRQIVEMNDDNRSPGMRVLLKRMRKSLK</sequence>
<dbReference type="AlphaFoldDB" id="A0A921MSW7"/>
<dbReference type="EMBL" id="DYUD01000027">
    <property type="protein sequence ID" value="HJG89817.1"/>
    <property type="molecule type" value="Genomic_DNA"/>
</dbReference>
<organism evidence="1 2">
    <name type="scientific">Barnesiella viscericola</name>
    <dbReference type="NCBI Taxonomy" id="397865"/>
    <lineage>
        <taxon>Bacteria</taxon>
        <taxon>Pseudomonadati</taxon>
        <taxon>Bacteroidota</taxon>
        <taxon>Bacteroidia</taxon>
        <taxon>Bacteroidales</taxon>
        <taxon>Barnesiellaceae</taxon>
        <taxon>Barnesiella</taxon>
    </lineage>
</organism>
<gene>
    <name evidence="1" type="ORF">K8U91_10170</name>
</gene>
<dbReference type="RefSeq" id="WP_273306875.1">
    <property type="nucleotide sequence ID" value="NZ_DYUD01000027.1"/>
</dbReference>
<dbReference type="Proteomes" id="UP000757103">
    <property type="component" value="Unassembled WGS sequence"/>
</dbReference>
<reference evidence="1" key="1">
    <citation type="journal article" date="2021" name="PeerJ">
        <title>Extensive microbial diversity within the chicken gut microbiome revealed by metagenomics and culture.</title>
        <authorList>
            <person name="Gilroy R."/>
            <person name="Ravi A."/>
            <person name="Getino M."/>
            <person name="Pursley I."/>
            <person name="Horton D.L."/>
            <person name="Alikhan N.F."/>
            <person name="Baker D."/>
            <person name="Gharbi K."/>
            <person name="Hall N."/>
            <person name="Watson M."/>
            <person name="Adriaenssens E.M."/>
            <person name="Foster-Nyarko E."/>
            <person name="Jarju S."/>
            <person name="Secka A."/>
            <person name="Antonio M."/>
            <person name="Oren A."/>
            <person name="Chaudhuri R.R."/>
            <person name="La Ragione R."/>
            <person name="Hildebrand F."/>
            <person name="Pallen M.J."/>
        </authorList>
    </citation>
    <scope>NUCLEOTIDE SEQUENCE</scope>
    <source>
        <strain evidence="1">CHK121-7720</strain>
    </source>
</reference>
<evidence type="ECO:0000313" key="1">
    <source>
        <dbReference type="EMBL" id="HJG89817.1"/>
    </source>
</evidence>
<protein>
    <submittedName>
        <fullName evidence="1">Uncharacterized protein</fullName>
    </submittedName>
</protein>